<dbReference type="Proteomes" id="UP000825729">
    <property type="component" value="Unassembled WGS sequence"/>
</dbReference>
<proteinExistence type="predicted"/>
<dbReference type="AlphaFoldDB" id="A0AAV7E9P8"/>
<keyword evidence="3" id="KW-1185">Reference proteome</keyword>
<comment type="caution">
    <text evidence="2">The sequence shown here is derived from an EMBL/GenBank/DDBJ whole genome shotgun (WGS) entry which is preliminary data.</text>
</comment>
<dbReference type="EMBL" id="JAINDJ010000006">
    <property type="protein sequence ID" value="KAG9445131.1"/>
    <property type="molecule type" value="Genomic_DNA"/>
</dbReference>
<accession>A0AAV7E9P8</accession>
<evidence type="ECO:0000313" key="2">
    <source>
        <dbReference type="EMBL" id="KAG9445131.1"/>
    </source>
</evidence>
<feature type="region of interest" description="Disordered" evidence="1">
    <location>
        <begin position="184"/>
        <end position="205"/>
    </location>
</feature>
<evidence type="ECO:0000256" key="1">
    <source>
        <dbReference type="SAM" id="MobiDB-lite"/>
    </source>
</evidence>
<sequence>MTCGSSYSWNMSINDVIDQLLSGQEGRVLCQTWCLPSRLKDKFDSLYMPPNRCGVSYLGRFIQFKPEDVALVVGLKCHGSPMGYYNDNDNYDDYKRLHGDEKLYVSSVRNIYERLEQTVFKVYWGRNPQACTHLFRWKGAPLELETLVEHELLESNVQSAHIHGHSDREDGPCGHTEGIGVAEEDLNHDVGEKFDEGGKQVPQMK</sequence>
<protein>
    <submittedName>
        <fullName evidence="2">Uncharacterized protein</fullName>
    </submittedName>
</protein>
<feature type="compositionally biased region" description="Basic and acidic residues" evidence="1">
    <location>
        <begin position="185"/>
        <end position="198"/>
    </location>
</feature>
<name>A0AAV7E9P8_ARIFI</name>
<reference evidence="2 3" key="1">
    <citation type="submission" date="2021-07" db="EMBL/GenBank/DDBJ databases">
        <title>The Aristolochia fimbriata genome: insights into angiosperm evolution, floral development and chemical biosynthesis.</title>
        <authorList>
            <person name="Jiao Y."/>
        </authorList>
    </citation>
    <scope>NUCLEOTIDE SEQUENCE [LARGE SCALE GENOMIC DNA]</scope>
    <source>
        <strain evidence="2">IBCAS-2021</strain>
        <tissue evidence="2">Leaf</tissue>
    </source>
</reference>
<gene>
    <name evidence="2" type="ORF">H6P81_016471</name>
</gene>
<organism evidence="2 3">
    <name type="scientific">Aristolochia fimbriata</name>
    <name type="common">White veined hardy Dutchman's pipe vine</name>
    <dbReference type="NCBI Taxonomy" id="158543"/>
    <lineage>
        <taxon>Eukaryota</taxon>
        <taxon>Viridiplantae</taxon>
        <taxon>Streptophyta</taxon>
        <taxon>Embryophyta</taxon>
        <taxon>Tracheophyta</taxon>
        <taxon>Spermatophyta</taxon>
        <taxon>Magnoliopsida</taxon>
        <taxon>Magnoliidae</taxon>
        <taxon>Piperales</taxon>
        <taxon>Aristolochiaceae</taxon>
        <taxon>Aristolochia</taxon>
    </lineage>
</organism>
<evidence type="ECO:0000313" key="3">
    <source>
        <dbReference type="Proteomes" id="UP000825729"/>
    </source>
</evidence>